<comment type="subcellular location">
    <subcellularLocation>
        <location evidence="1">Cell membrane</location>
        <topology evidence="1">Multi-pass membrane protein</topology>
    </subcellularLocation>
</comment>
<protein>
    <submittedName>
        <fullName evidence="9">Iron complex transport system permease protein</fullName>
    </submittedName>
</protein>
<feature type="transmembrane region" description="Helical" evidence="8">
    <location>
        <begin position="325"/>
        <end position="343"/>
    </location>
</feature>
<dbReference type="PANTHER" id="PTHR30472:SF1">
    <property type="entry name" value="FE(3+) DICITRATE TRANSPORT SYSTEM PERMEASE PROTEIN FECC-RELATED"/>
    <property type="match status" value="1"/>
</dbReference>
<dbReference type="SUPFAM" id="SSF81345">
    <property type="entry name" value="ABC transporter involved in vitamin B12 uptake, BtuC"/>
    <property type="match status" value="1"/>
</dbReference>
<keyword evidence="10" id="KW-1185">Reference proteome</keyword>
<dbReference type="InterPro" id="IPR037294">
    <property type="entry name" value="ABC_BtuC-like"/>
</dbReference>
<name>A0AA40SN70_9MICO</name>
<keyword evidence="6 8" id="KW-1133">Transmembrane helix</keyword>
<dbReference type="GO" id="GO:0005886">
    <property type="term" value="C:plasma membrane"/>
    <property type="evidence" value="ECO:0007669"/>
    <property type="project" value="UniProtKB-SubCell"/>
</dbReference>
<evidence type="ECO:0000256" key="6">
    <source>
        <dbReference type="ARBA" id="ARBA00022989"/>
    </source>
</evidence>
<proteinExistence type="inferred from homology"/>
<dbReference type="RefSeq" id="WP_248198939.1">
    <property type="nucleotide sequence ID" value="NZ_BAABCO010000001.1"/>
</dbReference>
<reference evidence="9 10" key="1">
    <citation type="submission" date="2020-08" db="EMBL/GenBank/DDBJ databases">
        <title>Sequencing the genomes of 1000 actinobacteria strains.</title>
        <authorList>
            <person name="Klenk H.-P."/>
        </authorList>
    </citation>
    <scope>NUCLEOTIDE SEQUENCE [LARGE SCALE GENOMIC DNA]</scope>
    <source>
        <strain evidence="9 10">DSM 19600</strain>
    </source>
</reference>
<feature type="transmembrane region" description="Helical" evidence="8">
    <location>
        <begin position="137"/>
        <end position="155"/>
    </location>
</feature>
<dbReference type="Proteomes" id="UP000549113">
    <property type="component" value="Unassembled WGS sequence"/>
</dbReference>
<evidence type="ECO:0000313" key="10">
    <source>
        <dbReference type="Proteomes" id="UP000549113"/>
    </source>
</evidence>
<keyword evidence="7 8" id="KW-0472">Membrane</keyword>
<comment type="similarity">
    <text evidence="2">Belongs to the binding-protein-dependent transport system permease family. FecCD subfamily.</text>
</comment>
<feature type="transmembrane region" description="Helical" evidence="8">
    <location>
        <begin position="167"/>
        <end position="188"/>
    </location>
</feature>
<dbReference type="CDD" id="cd06550">
    <property type="entry name" value="TM_ABC_iron-siderophores_like"/>
    <property type="match status" value="1"/>
</dbReference>
<evidence type="ECO:0000313" key="9">
    <source>
        <dbReference type="EMBL" id="MBB4139297.1"/>
    </source>
</evidence>
<evidence type="ECO:0000256" key="8">
    <source>
        <dbReference type="SAM" id="Phobius"/>
    </source>
</evidence>
<dbReference type="Gene3D" id="1.10.3470.10">
    <property type="entry name" value="ABC transporter involved in vitamin B12 uptake, BtuC"/>
    <property type="match status" value="1"/>
</dbReference>
<keyword evidence="3" id="KW-0813">Transport</keyword>
<dbReference type="EMBL" id="JACIFH010000001">
    <property type="protein sequence ID" value="MBB4139297.1"/>
    <property type="molecule type" value="Genomic_DNA"/>
</dbReference>
<dbReference type="GO" id="GO:0033214">
    <property type="term" value="P:siderophore-iron import into cell"/>
    <property type="evidence" value="ECO:0007669"/>
    <property type="project" value="TreeGrafter"/>
</dbReference>
<feature type="transmembrane region" description="Helical" evidence="8">
    <location>
        <begin position="22"/>
        <end position="42"/>
    </location>
</feature>
<feature type="transmembrane region" description="Helical" evidence="8">
    <location>
        <begin position="81"/>
        <end position="100"/>
    </location>
</feature>
<keyword evidence="4" id="KW-1003">Cell membrane</keyword>
<organism evidence="9 10">
    <name type="scientific">Microbacterium invictum</name>
    <dbReference type="NCBI Taxonomy" id="515415"/>
    <lineage>
        <taxon>Bacteria</taxon>
        <taxon>Bacillati</taxon>
        <taxon>Actinomycetota</taxon>
        <taxon>Actinomycetes</taxon>
        <taxon>Micrococcales</taxon>
        <taxon>Microbacteriaceae</taxon>
        <taxon>Microbacterium</taxon>
    </lineage>
</organism>
<dbReference type="PANTHER" id="PTHR30472">
    <property type="entry name" value="FERRIC ENTEROBACTIN TRANSPORT SYSTEM PERMEASE PROTEIN"/>
    <property type="match status" value="1"/>
</dbReference>
<evidence type="ECO:0000256" key="3">
    <source>
        <dbReference type="ARBA" id="ARBA00022448"/>
    </source>
</evidence>
<sequence>MTGTVAPLRRASTRPVGARRRVVVLVVGVAAVAVSIVISLSFGSRPVSADQVVLGISTWLRGETPADIGALAVQSRIPRTVLALLAGAALALSGALMQAITRNPLADPGILGVNTGAALAVVIGIAFLGVSSAFGYLGLALIGAFVTAFFVYFVGSVGAGGTTPIKLALAGAATTAALSSLVAAILLPRQAVMDEFRYWQIGNVGRADWDTMSVIVPVLLIGTVIALLCASALNALALGDDVAVGLGVHVGRIRIVAAVAGVSLCAAVTAVAGPIGFVGLMVPHAVRLAAGSDQRWLLPLSALGGAVLLTLADTIGRVLGSPGEVEAGIITAFLGAPVLIAIARRTRMRAL</sequence>
<feature type="transmembrane region" description="Helical" evidence="8">
    <location>
        <begin position="112"/>
        <end position="130"/>
    </location>
</feature>
<evidence type="ECO:0000256" key="1">
    <source>
        <dbReference type="ARBA" id="ARBA00004651"/>
    </source>
</evidence>
<dbReference type="InterPro" id="IPR000522">
    <property type="entry name" value="ABC_transptr_permease_BtuC"/>
</dbReference>
<evidence type="ECO:0000256" key="7">
    <source>
        <dbReference type="ARBA" id="ARBA00023136"/>
    </source>
</evidence>
<dbReference type="GO" id="GO:0022857">
    <property type="term" value="F:transmembrane transporter activity"/>
    <property type="evidence" value="ECO:0007669"/>
    <property type="project" value="InterPro"/>
</dbReference>
<evidence type="ECO:0000256" key="5">
    <source>
        <dbReference type="ARBA" id="ARBA00022692"/>
    </source>
</evidence>
<evidence type="ECO:0000256" key="4">
    <source>
        <dbReference type="ARBA" id="ARBA00022475"/>
    </source>
</evidence>
<feature type="transmembrane region" description="Helical" evidence="8">
    <location>
        <begin position="209"/>
        <end position="233"/>
    </location>
</feature>
<accession>A0AA40SN70</accession>
<evidence type="ECO:0000256" key="2">
    <source>
        <dbReference type="ARBA" id="ARBA00007935"/>
    </source>
</evidence>
<dbReference type="Pfam" id="PF01032">
    <property type="entry name" value="FecCD"/>
    <property type="match status" value="1"/>
</dbReference>
<comment type="caution">
    <text evidence="9">The sequence shown here is derived from an EMBL/GenBank/DDBJ whole genome shotgun (WGS) entry which is preliminary data.</text>
</comment>
<feature type="transmembrane region" description="Helical" evidence="8">
    <location>
        <begin position="253"/>
        <end position="284"/>
    </location>
</feature>
<gene>
    <name evidence="9" type="ORF">BKA10_001091</name>
</gene>
<keyword evidence="5 8" id="KW-0812">Transmembrane</keyword>
<dbReference type="AlphaFoldDB" id="A0AA40SN70"/>
<dbReference type="FunFam" id="1.10.3470.10:FF:000001">
    <property type="entry name" value="Vitamin B12 ABC transporter permease BtuC"/>
    <property type="match status" value="1"/>
</dbReference>